<evidence type="ECO:0000313" key="3">
    <source>
        <dbReference type="Proteomes" id="UP000621307"/>
    </source>
</evidence>
<proteinExistence type="predicted"/>
<feature type="transmembrane region" description="Helical" evidence="1">
    <location>
        <begin position="70"/>
        <end position="89"/>
    </location>
</feature>
<dbReference type="EMBL" id="JACJQL010000098">
    <property type="protein sequence ID" value="MBD2255477.1"/>
    <property type="molecule type" value="Genomic_DNA"/>
</dbReference>
<protein>
    <submittedName>
        <fullName evidence="2">Uncharacterized protein</fullName>
    </submittedName>
</protein>
<keyword evidence="1" id="KW-0812">Transmembrane</keyword>
<gene>
    <name evidence="2" type="ORF">H6G14_30170</name>
</gene>
<name>A0ABR8BMY4_9NOSO</name>
<evidence type="ECO:0000256" key="1">
    <source>
        <dbReference type="SAM" id="Phobius"/>
    </source>
</evidence>
<feature type="transmembrane region" description="Helical" evidence="1">
    <location>
        <begin position="47"/>
        <end position="64"/>
    </location>
</feature>
<feature type="transmembrane region" description="Helical" evidence="1">
    <location>
        <begin position="159"/>
        <end position="179"/>
    </location>
</feature>
<dbReference type="Proteomes" id="UP000621307">
    <property type="component" value="Unassembled WGS sequence"/>
</dbReference>
<accession>A0ABR8BMY4</accession>
<organism evidence="2 3">
    <name type="scientific">Nostoc parmelioides FACHB-3921</name>
    <dbReference type="NCBI Taxonomy" id="2692909"/>
    <lineage>
        <taxon>Bacteria</taxon>
        <taxon>Bacillati</taxon>
        <taxon>Cyanobacteriota</taxon>
        <taxon>Cyanophyceae</taxon>
        <taxon>Nostocales</taxon>
        <taxon>Nostocaceae</taxon>
        <taxon>Nostoc</taxon>
    </lineage>
</organism>
<keyword evidence="3" id="KW-1185">Reference proteome</keyword>
<keyword evidence="1" id="KW-1133">Transmembrane helix</keyword>
<reference evidence="2 3" key="1">
    <citation type="journal article" date="2020" name="ISME J.">
        <title>Comparative genomics reveals insights into cyanobacterial evolution and habitat adaptation.</title>
        <authorList>
            <person name="Chen M.Y."/>
            <person name="Teng W.K."/>
            <person name="Zhao L."/>
            <person name="Hu C.X."/>
            <person name="Zhou Y.K."/>
            <person name="Han B.P."/>
            <person name="Song L.R."/>
            <person name="Shu W.S."/>
        </authorList>
    </citation>
    <scope>NUCLEOTIDE SEQUENCE [LARGE SCALE GENOMIC DNA]</scope>
    <source>
        <strain evidence="2 3">FACHB-3921</strain>
    </source>
</reference>
<evidence type="ECO:0000313" key="2">
    <source>
        <dbReference type="EMBL" id="MBD2255477.1"/>
    </source>
</evidence>
<comment type="caution">
    <text evidence="2">The sequence shown here is derived from an EMBL/GenBank/DDBJ whole genome shotgun (WGS) entry which is preliminary data.</text>
</comment>
<keyword evidence="1" id="KW-0472">Membrane</keyword>
<sequence length="190" mass="21399">MYPNDQLEELLDNQESLPNEDTLRYLQHIENRLYEDITARKRIDSGILFLACQIGSCSLSWLLFELRVTLVIIQVFAACVALIPGLIHIGDGFNFEASSENWRIHFGDKPLIGIAKLLIGGAVSFSGTSRITKEVILTHDTIAETYKEIRAKNGLTWQLPSMNISLLIALIFMAVVIYFKSLCNPNVQDK</sequence>
<dbReference type="RefSeq" id="WP_190572387.1">
    <property type="nucleotide sequence ID" value="NZ_JACJQL010000098.1"/>
</dbReference>